<feature type="region of interest" description="Disordered" evidence="1">
    <location>
        <begin position="26"/>
        <end position="61"/>
    </location>
</feature>
<comment type="caution">
    <text evidence="3">The sequence shown here is derived from an EMBL/GenBank/DDBJ whole genome shotgun (WGS) entry which is preliminary data.</text>
</comment>
<protein>
    <recommendedName>
        <fullName evidence="2">Pappalysin-1 SD scarf domain-containing protein</fullName>
    </recommendedName>
</protein>
<evidence type="ECO:0000313" key="4">
    <source>
        <dbReference type="Proteomes" id="UP000588068"/>
    </source>
</evidence>
<dbReference type="AlphaFoldDB" id="A0A841HJM9"/>
<evidence type="ECO:0000313" key="3">
    <source>
        <dbReference type="EMBL" id="MBB6092428.1"/>
    </source>
</evidence>
<dbReference type="InterPro" id="IPR058897">
    <property type="entry name" value="PAPPA_SD_C"/>
</dbReference>
<feature type="domain" description="Pappalysin-1 SD scarf" evidence="2">
    <location>
        <begin position="81"/>
        <end position="231"/>
    </location>
</feature>
<keyword evidence="4" id="KW-1185">Reference proteome</keyword>
<dbReference type="Proteomes" id="UP000588068">
    <property type="component" value="Unassembled WGS sequence"/>
</dbReference>
<gene>
    <name evidence="3" type="ORF">HNQ60_001306</name>
</gene>
<dbReference type="RefSeq" id="WP_184330227.1">
    <property type="nucleotide sequence ID" value="NZ_JACHHZ010000002.1"/>
</dbReference>
<evidence type="ECO:0000259" key="2">
    <source>
        <dbReference type="Pfam" id="PF25900"/>
    </source>
</evidence>
<name>A0A841HJM9_9GAMM</name>
<proteinExistence type="predicted"/>
<evidence type="ECO:0000256" key="1">
    <source>
        <dbReference type="SAM" id="MobiDB-lite"/>
    </source>
</evidence>
<feature type="compositionally biased region" description="Low complexity" evidence="1">
    <location>
        <begin position="27"/>
        <end position="61"/>
    </location>
</feature>
<dbReference type="Pfam" id="PF25900">
    <property type="entry name" value="PAPPA"/>
    <property type="match status" value="1"/>
</dbReference>
<accession>A0A841HJM9</accession>
<sequence length="232" mass="24256">MSLNWKWACALSLALVASGCGKKEEAPATAEPAQTATDTAASNAPAPAATAPAPAQSAATDEKAAAIQAALAEEAIASDSRGQWAVSATASSTYAGNKEPDAKEGYAPLSATGAPNVERYGDNGNSWATETPDKGIEWLEVGFAKPVNATQIRIRQNYSPGAIIKVELIAEDGSKHTIWQGVDDQQYAPSTIVWFDRAFEKTSYKAKGARITLATNAVSGWNEIDAVQLLGD</sequence>
<organism evidence="3 4">
    <name type="scientific">Povalibacter uvarum</name>
    <dbReference type="NCBI Taxonomy" id="732238"/>
    <lineage>
        <taxon>Bacteria</taxon>
        <taxon>Pseudomonadati</taxon>
        <taxon>Pseudomonadota</taxon>
        <taxon>Gammaproteobacteria</taxon>
        <taxon>Steroidobacterales</taxon>
        <taxon>Steroidobacteraceae</taxon>
        <taxon>Povalibacter</taxon>
    </lineage>
</organism>
<reference evidence="3 4" key="1">
    <citation type="submission" date="2020-08" db="EMBL/GenBank/DDBJ databases">
        <title>Genomic Encyclopedia of Type Strains, Phase IV (KMG-IV): sequencing the most valuable type-strain genomes for metagenomic binning, comparative biology and taxonomic classification.</title>
        <authorList>
            <person name="Goeker M."/>
        </authorList>
    </citation>
    <scope>NUCLEOTIDE SEQUENCE [LARGE SCALE GENOMIC DNA]</scope>
    <source>
        <strain evidence="3 4">DSM 26723</strain>
    </source>
</reference>
<dbReference type="EMBL" id="JACHHZ010000002">
    <property type="protein sequence ID" value="MBB6092428.1"/>
    <property type="molecule type" value="Genomic_DNA"/>
</dbReference>
<dbReference type="PROSITE" id="PS51257">
    <property type="entry name" value="PROKAR_LIPOPROTEIN"/>
    <property type="match status" value="1"/>
</dbReference>